<dbReference type="EMBL" id="VSSQ01000099">
    <property type="protein sequence ID" value="MPL76650.1"/>
    <property type="molecule type" value="Genomic_DNA"/>
</dbReference>
<comment type="caution">
    <text evidence="3">The sequence shown here is derived from an EMBL/GenBank/DDBJ whole genome shotgun (WGS) entry which is preliminary data.</text>
</comment>
<dbReference type="PANTHER" id="PTHR11049:SF24">
    <property type="entry name" value="CYTOSOLIC ACYL COENZYME A THIOESTER HYDROLASE"/>
    <property type="match status" value="1"/>
</dbReference>
<dbReference type="GO" id="GO:0005829">
    <property type="term" value="C:cytosol"/>
    <property type="evidence" value="ECO:0007669"/>
    <property type="project" value="TreeGrafter"/>
</dbReference>
<organism evidence="3">
    <name type="scientific">bioreactor metagenome</name>
    <dbReference type="NCBI Taxonomy" id="1076179"/>
    <lineage>
        <taxon>unclassified sequences</taxon>
        <taxon>metagenomes</taxon>
        <taxon>ecological metagenomes</taxon>
    </lineage>
</organism>
<dbReference type="AlphaFoldDB" id="A0A644UCR9"/>
<dbReference type="InterPro" id="IPR029069">
    <property type="entry name" value="HotDog_dom_sf"/>
</dbReference>
<dbReference type="Gene3D" id="3.10.129.10">
    <property type="entry name" value="Hotdog Thioesterase"/>
    <property type="match status" value="1"/>
</dbReference>
<dbReference type="Pfam" id="PF03061">
    <property type="entry name" value="4HBT"/>
    <property type="match status" value="1"/>
</dbReference>
<dbReference type="GO" id="GO:0052816">
    <property type="term" value="F:long-chain fatty acyl-CoA hydrolase activity"/>
    <property type="evidence" value="ECO:0007669"/>
    <property type="project" value="TreeGrafter"/>
</dbReference>
<dbReference type="CDD" id="cd03442">
    <property type="entry name" value="BFIT_BACH"/>
    <property type="match status" value="1"/>
</dbReference>
<evidence type="ECO:0000256" key="1">
    <source>
        <dbReference type="ARBA" id="ARBA00022801"/>
    </source>
</evidence>
<name>A0A644UCR9_9ZZZZ</name>
<dbReference type="PANTHER" id="PTHR11049">
    <property type="entry name" value="ACYL COENZYME A THIOESTER HYDROLASE"/>
    <property type="match status" value="1"/>
</dbReference>
<dbReference type="GO" id="GO:0009062">
    <property type="term" value="P:fatty acid catabolic process"/>
    <property type="evidence" value="ECO:0007669"/>
    <property type="project" value="TreeGrafter"/>
</dbReference>
<dbReference type="SUPFAM" id="SSF54637">
    <property type="entry name" value="Thioesterase/thiol ester dehydrase-isomerase"/>
    <property type="match status" value="1"/>
</dbReference>
<feature type="domain" description="HotDog ACOT-type" evidence="2">
    <location>
        <begin position="4"/>
        <end position="116"/>
    </location>
</feature>
<dbReference type="InterPro" id="IPR033120">
    <property type="entry name" value="HOTDOG_ACOT"/>
</dbReference>
<proteinExistence type="predicted"/>
<evidence type="ECO:0000313" key="3">
    <source>
        <dbReference type="EMBL" id="MPL76650.1"/>
    </source>
</evidence>
<protein>
    <recommendedName>
        <fullName evidence="2">HotDog ACOT-type domain-containing protein</fullName>
    </recommendedName>
</protein>
<evidence type="ECO:0000259" key="2">
    <source>
        <dbReference type="PROSITE" id="PS51770"/>
    </source>
</evidence>
<dbReference type="InterPro" id="IPR006683">
    <property type="entry name" value="Thioestr_dom"/>
</dbReference>
<keyword evidence="1" id="KW-0378">Hydrolase</keyword>
<accession>A0A644UCR9</accession>
<dbReference type="GO" id="GO:0006637">
    <property type="term" value="P:acyl-CoA metabolic process"/>
    <property type="evidence" value="ECO:0007669"/>
    <property type="project" value="TreeGrafter"/>
</dbReference>
<dbReference type="PROSITE" id="PS51770">
    <property type="entry name" value="HOTDOG_ACOT"/>
    <property type="match status" value="1"/>
</dbReference>
<reference evidence="3" key="1">
    <citation type="submission" date="2019-08" db="EMBL/GenBank/DDBJ databases">
        <authorList>
            <person name="Kucharzyk K."/>
            <person name="Murdoch R.W."/>
            <person name="Higgins S."/>
            <person name="Loffler F."/>
        </authorList>
    </citation>
    <scope>NUCLEOTIDE SEQUENCE</scope>
</reference>
<gene>
    <name evidence="3" type="ORF">SDC9_22496</name>
</gene>
<sequence>MSNNDNIIYISEVMMPHQANVAGNIHGGEIVKIMDSAAYAAARRYSRANVVTARIDEVEFHLPIIIGDLVTCMAQVVYVGKTSMEIAVTVDVEDLETIGRKRALSAFFTMVALDKKGRPSKVPALPLNTSSEKQAFEEGRKRYEYHKQKKMQQQAATE</sequence>
<dbReference type="InterPro" id="IPR040170">
    <property type="entry name" value="Cytosol_ACT"/>
</dbReference>